<feature type="domain" description="PPM-type phosphatase" evidence="1">
    <location>
        <begin position="13"/>
        <end position="188"/>
    </location>
</feature>
<gene>
    <name evidence="2" type="ORF">EYS08_03145</name>
</gene>
<keyword evidence="3" id="KW-1185">Reference proteome</keyword>
<comment type="caution">
    <text evidence="2">The sequence shown here is derived from an EMBL/GenBank/DDBJ whole genome shotgun (WGS) entry which is preliminary data.</text>
</comment>
<dbReference type="Pfam" id="PF13672">
    <property type="entry name" value="PP2C_2"/>
    <property type="match status" value="1"/>
</dbReference>
<dbReference type="InterPro" id="IPR001932">
    <property type="entry name" value="PPM-type_phosphatase-like_dom"/>
</dbReference>
<dbReference type="SUPFAM" id="SSF81606">
    <property type="entry name" value="PP2C-like"/>
    <property type="match status" value="1"/>
</dbReference>
<sequence length="227" mass="24650">MNIKKLSEKGKRTDNQDFLLIDTSDALRNSFIIADGMSGYVDGAVAAKLSCEKILDKIKSAPKINTVSLQESIDIANQAILEINTNRQELSGAAVAGLVLHALSAHIFWLGDLTVYALKNGKVIFQTRSHTMVNALQDSGIELDEQTILDYTHILTRNLSGKPEKATIGYHYMEVEQGDQFLICSDGALPTIDQWIAGIPSSGAIDLPGKDLATNSEDNYSAILITV</sequence>
<dbReference type="AlphaFoldDB" id="A0A4Q9HGF1"/>
<proteinExistence type="predicted"/>
<dbReference type="RefSeq" id="WP_131028402.1">
    <property type="nucleotide sequence ID" value="NZ_SIXF01000002.1"/>
</dbReference>
<accession>A0A4Q9HGF1</accession>
<protein>
    <recommendedName>
        <fullName evidence="1">PPM-type phosphatase domain-containing protein</fullName>
    </recommendedName>
</protein>
<evidence type="ECO:0000259" key="1">
    <source>
        <dbReference type="Pfam" id="PF13672"/>
    </source>
</evidence>
<dbReference type="InterPro" id="IPR036457">
    <property type="entry name" value="PPM-type-like_dom_sf"/>
</dbReference>
<dbReference type="Gene3D" id="3.60.40.10">
    <property type="entry name" value="PPM-type phosphatase domain"/>
    <property type="match status" value="1"/>
</dbReference>
<dbReference type="Proteomes" id="UP000291819">
    <property type="component" value="Unassembled WGS sequence"/>
</dbReference>
<evidence type="ECO:0000313" key="2">
    <source>
        <dbReference type="EMBL" id="TBO44322.1"/>
    </source>
</evidence>
<evidence type="ECO:0000313" key="3">
    <source>
        <dbReference type="Proteomes" id="UP000291819"/>
    </source>
</evidence>
<reference evidence="2 3" key="1">
    <citation type="submission" date="2019-02" db="EMBL/GenBank/DDBJ databases">
        <title>Pedobacter kyonggii whole genome sequence analysis.</title>
        <authorList>
            <person name="Dahal R.H."/>
        </authorList>
    </citation>
    <scope>NUCLEOTIDE SEQUENCE [LARGE SCALE GENOMIC DNA]</scope>
    <source>
        <strain evidence="2 3">K-4-11-1</strain>
    </source>
</reference>
<dbReference type="EMBL" id="SIXF01000002">
    <property type="protein sequence ID" value="TBO44322.1"/>
    <property type="molecule type" value="Genomic_DNA"/>
</dbReference>
<name>A0A4Q9HGF1_9SPHI</name>
<dbReference type="OrthoDB" id="9801841at2"/>
<organism evidence="2 3">
    <name type="scientific">Pedobacter kyonggii</name>
    <dbReference type="NCBI Taxonomy" id="1926871"/>
    <lineage>
        <taxon>Bacteria</taxon>
        <taxon>Pseudomonadati</taxon>
        <taxon>Bacteroidota</taxon>
        <taxon>Sphingobacteriia</taxon>
        <taxon>Sphingobacteriales</taxon>
        <taxon>Sphingobacteriaceae</taxon>
        <taxon>Pedobacter</taxon>
    </lineage>
</organism>